<comment type="caution">
    <text evidence="2">The sequence shown here is derived from an EMBL/GenBank/DDBJ whole genome shotgun (WGS) entry which is preliminary data.</text>
</comment>
<accession>A0ABS8WWN3</accession>
<sequence>MTLVGKFLRSRPQIEKIRSKFAEKVTIREGRVQQNPKKDKSKKGTDIDKEETKSYQPESSKEKEQSNKERDRRDKKNDMDDKSKEIAPKLTMRASLQIKEPS</sequence>
<feature type="compositionally biased region" description="Basic and acidic residues" evidence="1">
    <location>
        <begin position="26"/>
        <end position="87"/>
    </location>
</feature>
<keyword evidence="3" id="KW-1185">Reference proteome</keyword>
<evidence type="ECO:0000313" key="2">
    <source>
        <dbReference type="EMBL" id="MCE3216616.1"/>
    </source>
</evidence>
<feature type="region of interest" description="Disordered" evidence="1">
    <location>
        <begin position="26"/>
        <end position="102"/>
    </location>
</feature>
<protein>
    <submittedName>
        <fullName evidence="2">Uncharacterized protein</fullName>
    </submittedName>
</protein>
<reference evidence="2 3" key="1">
    <citation type="journal article" date="2021" name="BMC Genomics">
        <title>Datura genome reveals duplications of psychoactive alkaloid biosynthetic genes and high mutation rate following tissue culture.</title>
        <authorList>
            <person name="Rajewski A."/>
            <person name="Carter-House D."/>
            <person name="Stajich J."/>
            <person name="Litt A."/>
        </authorList>
    </citation>
    <scope>NUCLEOTIDE SEQUENCE [LARGE SCALE GENOMIC DNA]</scope>
    <source>
        <strain evidence="2">AR-01</strain>
    </source>
</reference>
<dbReference type="Proteomes" id="UP000823775">
    <property type="component" value="Unassembled WGS sequence"/>
</dbReference>
<proteinExistence type="predicted"/>
<evidence type="ECO:0000313" key="3">
    <source>
        <dbReference type="Proteomes" id="UP000823775"/>
    </source>
</evidence>
<name>A0ABS8WWN3_DATST</name>
<dbReference type="EMBL" id="JACEIK010013669">
    <property type="protein sequence ID" value="MCE3216616.1"/>
    <property type="molecule type" value="Genomic_DNA"/>
</dbReference>
<gene>
    <name evidence="2" type="ORF">HAX54_007152</name>
</gene>
<organism evidence="2 3">
    <name type="scientific">Datura stramonium</name>
    <name type="common">Jimsonweed</name>
    <name type="synonym">Common thornapple</name>
    <dbReference type="NCBI Taxonomy" id="4076"/>
    <lineage>
        <taxon>Eukaryota</taxon>
        <taxon>Viridiplantae</taxon>
        <taxon>Streptophyta</taxon>
        <taxon>Embryophyta</taxon>
        <taxon>Tracheophyta</taxon>
        <taxon>Spermatophyta</taxon>
        <taxon>Magnoliopsida</taxon>
        <taxon>eudicotyledons</taxon>
        <taxon>Gunneridae</taxon>
        <taxon>Pentapetalae</taxon>
        <taxon>asterids</taxon>
        <taxon>lamiids</taxon>
        <taxon>Solanales</taxon>
        <taxon>Solanaceae</taxon>
        <taxon>Solanoideae</taxon>
        <taxon>Datureae</taxon>
        <taxon>Datura</taxon>
    </lineage>
</organism>
<evidence type="ECO:0000256" key="1">
    <source>
        <dbReference type="SAM" id="MobiDB-lite"/>
    </source>
</evidence>